<evidence type="ECO:0000313" key="1">
    <source>
        <dbReference type="EMBL" id="KAI9900986.1"/>
    </source>
</evidence>
<accession>A0ACC0V4A2</accession>
<proteinExistence type="predicted"/>
<name>A0ACC0V4A2_9HYPO</name>
<keyword evidence="2" id="KW-1185">Reference proteome</keyword>
<evidence type="ECO:0000313" key="2">
    <source>
        <dbReference type="Proteomes" id="UP001163324"/>
    </source>
</evidence>
<dbReference type="EMBL" id="CM047943">
    <property type="protein sequence ID" value="KAI9900986.1"/>
    <property type="molecule type" value="Genomic_DNA"/>
</dbReference>
<sequence>MATDKAGAQLAQGGGPVLLPVALLVGLLALAVDALHLQLGRVGWGDMIAPLMDPADDRVRDVFTGLAPVDGFLKVIIAIFEPLLLLERPEYSLYGLQFGGQAVAIITVFLVQGLRETNRGNVIRFAIFWGMGMQAVGFAVVVPVFYVLDLVLSSSKPQTATLRNPERLFTVIPAFGLGYILPSILQVLPLERDVHQMLIVVWQFVPLYVALLLPLFAGVFKRLSVGQTGAAQDRRRFDRDALQSAYGFAIAVGAMTQWAALSAILVARLAPHLFPGNNDAVAERLTFTNVFVPDPPHGHGPTTIADASRHFLLYDQYLGSAAGLVWAVARASRAGIFSGSVADFREIVKDVVFLGPQSAVVSLMWKTDEALLA</sequence>
<dbReference type="Proteomes" id="UP001163324">
    <property type="component" value="Chromosome 4"/>
</dbReference>
<comment type="caution">
    <text evidence="1">The sequence shown here is derived from an EMBL/GenBank/DDBJ whole genome shotgun (WGS) entry which is preliminary data.</text>
</comment>
<reference evidence="1" key="1">
    <citation type="submission" date="2022-10" db="EMBL/GenBank/DDBJ databases">
        <title>Complete Genome of Trichothecium roseum strain YXFP-22015, a Plant Pathogen Isolated from Citrus.</title>
        <authorList>
            <person name="Wang Y."/>
            <person name="Zhu L."/>
        </authorList>
    </citation>
    <scope>NUCLEOTIDE SEQUENCE</scope>
    <source>
        <strain evidence="1">YXFP-22015</strain>
    </source>
</reference>
<organism evidence="1 2">
    <name type="scientific">Trichothecium roseum</name>
    <dbReference type="NCBI Taxonomy" id="47278"/>
    <lineage>
        <taxon>Eukaryota</taxon>
        <taxon>Fungi</taxon>
        <taxon>Dikarya</taxon>
        <taxon>Ascomycota</taxon>
        <taxon>Pezizomycotina</taxon>
        <taxon>Sordariomycetes</taxon>
        <taxon>Hypocreomycetidae</taxon>
        <taxon>Hypocreales</taxon>
        <taxon>Hypocreales incertae sedis</taxon>
        <taxon>Trichothecium</taxon>
    </lineage>
</organism>
<protein>
    <submittedName>
        <fullName evidence="1">Uncharacterized protein</fullName>
    </submittedName>
</protein>
<gene>
    <name evidence="1" type="ORF">N3K66_005248</name>
</gene>